<protein>
    <submittedName>
        <fullName evidence="2">Uncharacterized protein</fullName>
    </submittedName>
</protein>
<organism evidence="2 3">
    <name type="scientific">Holothuria leucospilota</name>
    <name type="common">Black long sea cucumber</name>
    <name type="synonym">Mertensiothuria leucospilota</name>
    <dbReference type="NCBI Taxonomy" id="206669"/>
    <lineage>
        <taxon>Eukaryota</taxon>
        <taxon>Metazoa</taxon>
        <taxon>Echinodermata</taxon>
        <taxon>Eleutherozoa</taxon>
        <taxon>Echinozoa</taxon>
        <taxon>Holothuroidea</taxon>
        <taxon>Aspidochirotacea</taxon>
        <taxon>Aspidochirotida</taxon>
        <taxon>Holothuriidae</taxon>
        <taxon>Holothuria</taxon>
    </lineage>
</organism>
<feature type="transmembrane region" description="Helical" evidence="1">
    <location>
        <begin position="6"/>
        <end position="34"/>
    </location>
</feature>
<comment type="caution">
    <text evidence="2">The sequence shown here is derived from an EMBL/GenBank/DDBJ whole genome shotgun (WGS) entry which is preliminary data.</text>
</comment>
<keyword evidence="1" id="KW-0812">Transmembrane</keyword>
<evidence type="ECO:0000256" key="1">
    <source>
        <dbReference type="SAM" id="Phobius"/>
    </source>
</evidence>
<evidence type="ECO:0000313" key="3">
    <source>
        <dbReference type="Proteomes" id="UP001152320"/>
    </source>
</evidence>
<keyword evidence="3" id="KW-1185">Reference proteome</keyword>
<dbReference type="Proteomes" id="UP001152320">
    <property type="component" value="Chromosome 13"/>
</dbReference>
<keyword evidence="1" id="KW-0472">Membrane</keyword>
<gene>
    <name evidence="2" type="ORF">HOLleu_27714</name>
</gene>
<dbReference type="EMBL" id="JAIZAY010000013">
    <property type="protein sequence ID" value="KAJ8031102.1"/>
    <property type="molecule type" value="Genomic_DNA"/>
</dbReference>
<dbReference type="AlphaFoldDB" id="A0A9Q1BQS6"/>
<name>A0A9Q1BQS6_HOLLE</name>
<sequence>MGATVSTTYLLLVVIFVLLVMAIIILFITILYVYCKGKWKLKRSIDLSGNCVNLKSQTRNSRVYEVTDIELPSTSSMVFNPAYEPWEEKSSESSVAGELLGKPIYERITDCVPPPSNRHTTRYVSKVPEYPQTFLVERPKTLPDLMSSCNRVARRDGCGTWAGKRSTNSIQ</sequence>
<proteinExistence type="predicted"/>
<keyword evidence="1" id="KW-1133">Transmembrane helix</keyword>
<reference evidence="2" key="1">
    <citation type="submission" date="2021-10" db="EMBL/GenBank/DDBJ databases">
        <title>Tropical sea cucumber genome reveals ecological adaptation and Cuvierian tubules defense mechanism.</title>
        <authorList>
            <person name="Chen T."/>
        </authorList>
    </citation>
    <scope>NUCLEOTIDE SEQUENCE</scope>
    <source>
        <strain evidence="2">Nanhai2018</strain>
        <tissue evidence="2">Muscle</tissue>
    </source>
</reference>
<accession>A0A9Q1BQS6</accession>
<evidence type="ECO:0000313" key="2">
    <source>
        <dbReference type="EMBL" id="KAJ8031102.1"/>
    </source>
</evidence>